<dbReference type="PROSITE" id="PS50211">
    <property type="entry name" value="DENN"/>
    <property type="match status" value="1"/>
</dbReference>
<feature type="region of interest" description="Disordered" evidence="2">
    <location>
        <begin position="715"/>
        <end position="745"/>
    </location>
</feature>
<sequence>MSFNQLPLSDFNNGSINWFDDISSKPLSPIKPSNASISSRLSVQSIQKSPPAIQPPPPKKQRIPSSFLSSYKIHELMMESSSHNQNLSSDLIEALARWMVCIMVVQFDVEIGPDLKIIQPAIQFTEEDFQAICFSSLPERSSSKESKSQFHSFRFQSSTFPDTVLHGYALFSQQRSRSSSRGYIQESLVIVSRLDYPQLFNACLQLMADIVDHNREFNSSVEEENDMIYSQVRRKIHDRDGFIEDDDSSIRKRKLAHSTSVNSLLDEKLPIIHTAISNISQWPDPDPNSTLELGFLGTIINLSIPLYDSSPLLGTIDLDTKSANFHSHNVKGLSKHSVSTSDLTNFSCDPKLYTQHNAPVITATEPSANWDYLVNFVSDISDLYILYEYMLLAKPIVVYSSSPHLCSSFISLLVDLIRPIPYAGRIREYVTIHTCPSDMDSGIIGVTNPFLVKGIAKSDTLLFVLSPPENLSNSAKKALMSAPFQYYRTFHNGVGVLRRQSILRQSQSVNAMSTTPLSSMEKTDVAMNSPLAVTSPLGNRQSHANASWTSRLFSRYIPNFGFNNGKMHRRHIDKTGISMPITSTFAKLPTSFSAFGANITKTHKRNQSNSSEFETEQVNREEEARIKSLMRNARRGILKTRLLYPDPKFISSLTRLINQVRSAPNNNTGPEKSVDFAIRFHFATLTARFLGPLSCYLDPVEEEDNAEETTLSFAQDEFMRDLSSPTSSPKRRESLKMSRTNSTFRRRRSLGTPGLVAVTSNGGNQRNSWSSIEPVVSVTSNPTVSTSVVKPSGLLYPITSQDQFRTTTTAAMTGTTIATATTAIIVDNNATSARNSSANTVSLLRNLSRKSLVTGSTTSLPGAATAPATSAGLLMRASVDLDRGNSRSSMLSLSSLGLSFNGTGAGLSDGNGTMSEKAGFISNNSDSMNTDEEIFHYTSPPALPLQPPAPRRTSSRKFSGKHVNPLPPTTKPVNEEDEETETNGDDDITDNFEENDIAPAISLLPGLHESRVKRFQKQTADLHKQSIYKTFIGSDNFKEWLHMNNVNNNRKS</sequence>
<accession>A0A0J9XEJ5</accession>
<feature type="region of interest" description="Disordered" evidence="2">
    <location>
        <begin position="938"/>
        <end position="992"/>
    </location>
</feature>
<dbReference type="OrthoDB" id="10265409at2759"/>
<feature type="domain" description="UDENN" evidence="3">
    <location>
        <begin position="100"/>
        <end position="607"/>
    </location>
</feature>
<reference evidence="4" key="1">
    <citation type="submission" date="2014-03" db="EMBL/GenBank/DDBJ databases">
        <authorList>
            <person name="Casaregola S."/>
        </authorList>
    </citation>
    <scope>NUCLEOTIDE SEQUENCE [LARGE SCALE GENOMIC DNA]</scope>
    <source>
        <strain evidence="4">CLIB 918</strain>
    </source>
</reference>
<evidence type="ECO:0000259" key="3">
    <source>
        <dbReference type="PROSITE" id="PS50211"/>
    </source>
</evidence>
<organism evidence="4 5">
    <name type="scientific">Geotrichum candidum</name>
    <name type="common">Oospora lactis</name>
    <name type="synonym">Dipodascus geotrichum</name>
    <dbReference type="NCBI Taxonomy" id="1173061"/>
    <lineage>
        <taxon>Eukaryota</taxon>
        <taxon>Fungi</taxon>
        <taxon>Dikarya</taxon>
        <taxon>Ascomycota</taxon>
        <taxon>Saccharomycotina</taxon>
        <taxon>Dipodascomycetes</taxon>
        <taxon>Dipodascales</taxon>
        <taxon>Dipodascaceae</taxon>
        <taxon>Geotrichum</taxon>
    </lineage>
</organism>
<dbReference type="GO" id="GO:0055037">
    <property type="term" value="C:recycling endosome"/>
    <property type="evidence" value="ECO:0007669"/>
    <property type="project" value="TreeGrafter"/>
</dbReference>
<feature type="compositionally biased region" description="Acidic residues" evidence="2">
    <location>
        <begin position="975"/>
        <end position="992"/>
    </location>
</feature>
<dbReference type="Proteomes" id="UP000242525">
    <property type="component" value="Unassembled WGS sequence"/>
</dbReference>
<comment type="similarity">
    <text evidence="1">Belongs to the DENND6 family.</text>
</comment>
<comment type="caution">
    <text evidence="4">The sequence shown here is derived from an EMBL/GenBank/DDBJ whole genome shotgun (WGS) entry which is preliminary data.</text>
</comment>
<evidence type="ECO:0000256" key="2">
    <source>
        <dbReference type="SAM" id="MobiDB-lite"/>
    </source>
</evidence>
<feature type="compositionally biased region" description="Pro residues" evidence="2">
    <location>
        <begin position="941"/>
        <end position="950"/>
    </location>
</feature>
<dbReference type="InterPro" id="IPR037516">
    <property type="entry name" value="Tripartite_DENN"/>
</dbReference>
<evidence type="ECO:0000313" key="4">
    <source>
        <dbReference type="EMBL" id="CDO55313.1"/>
    </source>
</evidence>
<evidence type="ECO:0000256" key="1">
    <source>
        <dbReference type="ARBA" id="ARBA00007159"/>
    </source>
</evidence>
<dbReference type="PANTHER" id="PTHR13677:SF0">
    <property type="entry name" value="LD41638P"/>
    <property type="match status" value="1"/>
</dbReference>
<name>A0A0J9XEJ5_GEOCN</name>
<dbReference type="GO" id="GO:0005085">
    <property type="term" value="F:guanyl-nucleotide exchange factor activity"/>
    <property type="evidence" value="ECO:0007669"/>
    <property type="project" value="InterPro"/>
</dbReference>
<keyword evidence="5" id="KW-1185">Reference proteome</keyword>
<dbReference type="PANTHER" id="PTHR13677">
    <property type="entry name" value="LD41638P"/>
    <property type="match status" value="1"/>
</dbReference>
<protein>
    <recommendedName>
        <fullName evidence="3">UDENN domain-containing protein</fullName>
    </recommendedName>
</protein>
<dbReference type="EMBL" id="CCBN010000010">
    <property type="protein sequence ID" value="CDO55313.1"/>
    <property type="molecule type" value="Genomic_DNA"/>
</dbReference>
<gene>
    <name evidence="4" type="ORF">BN980_GECA10s03233g</name>
</gene>
<evidence type="ECO:0000313" key="5">
    <source>
        <dbReference type="Proteomes" id="UP000242525"/>
    </source>
</evidence>
<dbReference type="InterPro" id="IPR024224">
    <property type="entry name" value="DENND6"/>
</dbReference>
<dbReference type="AlphaFoldDB" id="A0A0J9XEJ5"/>
<proteinExistence type="inferred from homology"/>